<keyword evidence="3" id="KW-0862">Zinc</keyword>
<dbReference type="Gene3D" id="1.20.910.10">
    <property type="entry name" value="Heme oxygenase-like"/>
    <property type="match status" value="1"/>
</dbReference>
<evidence type="ECO:0000256" key="2">
    <source>
        <dbReference type="ARBA" id="ARBA00022723"/>
    </source>
</evidence>
<dbReference type="InterPro" id="IPR011057">
    <property type="entry name" value="Mss4-like_sf"/>
</dbReference>
<evidence type="ECO:0000313" key="6">
    <source>
        <dbReference type="Proteomes" id="UP001565471"/>
    </source>
</evidence>
<keyword evidence="2" id="KW-0479">Metal-binding</keyword>
<dbReference type="PROSITE" id="PS51891">
    <property type="entry name" value="CENP_V_GFA"/>
    <property type="match status" value="1"/>
</dbReference>
<dbReference type="EMBL" id="JBGBZA010000002">
    <property type="protein sequence ID" value="MEY9314766.1"/>
    <property type="molecule type" value="Genomic_DNA"/>
</dbReference>
<dbReference type="Pfam" id="PF04828">
    <property type="entry name" value="GFA"/>
    <property type="match status" value="1"/>
</dbReference>
<evidence type="ECO:0000259" key="4">
    <source>
        <dbReference type="PROSITE" id="PS51891"/>
    </source>
</evidence>
<comment type="similarity">
    <text evidence="1">Belongs to the Gfa family.</text>
</comment>
<comment type="caution">
    <text evidence="5">The sequence shown here is derived from an EMBL/GenBank/DDBJ whole genome shotgun (WGS) entry which is preliminary data.</text>
</comment>
<dbReference type="InterPro" id="IPR016084">
    <property type="entry name" value="Haem_Oase-like_multi-hlx"/>
</dbReference>
<dbReference type="SUPFAM" id="SSF51316">
    <property type="entry name" value="Mss4-like"/>
    <property type="match status" value="1"/>
</dbReference>
<reference evidence="5 6" key="1">
    <citation type="submission" date="2024-07" db="EMBL/GenBank/DDBJ databases">
        <title>Genomic Encyclopedia of Type Strains, Phase V (KMG-V): Genome sequencing to study the core and pangenomes of soil and plant-associated prokaryotes.</title>
        <authorList>
            <person name="Whitman W."/>
        </authorList>
    </citation>
    <scope>NUCLEOTIDE SEQUENCE [LARGE SCALE GENOMIC DNA]</scope>
    <source>
        <strain evidence="5 6">USDA 415</strain>
    </source>
</reference>
<proteinExistence type="inferred from homology"/>
<feature type="domain" description="CENP-V/GFA" evidence="4">
    <location>
        <begin position="383"/>
        <end position="495"/>
    </location>
</feature>
<gene>
    <name evidence="5" type="ORF">ABIF29_001565</name>
</gene>
<protein>
    <recommendedName>
        <fullName evidence="4">CENP-V/GFA domain-containing protein</fullName>
    </recommendedName>
</protein>
<evidence type="ECO:0000313" key="5">
    <source>
        <dbReference type="EMBL" id="MEY9314766.1"/>
    </source>
</evidence>
<organism evidence="5 6">
    <name type="scientific">Bradyrhizobium elkanii</name>
    <dbReference type="NCBI Taxonomy" id="29448"/>
    <lineage>
        <taxon>Bacteria</taxon>
        <taxon>Pseudomonadati</taxon>
        <taxon>Pseudomonadota</taxon>
        <taxon>Alphaproteobacteria</taxon>
        <taxon>Hyphomicrobiales</taxon>
        <taxon>Nitrobacteraceae</taxon>
        <taxon>Bradyrhizobium</taxon>
    </lineage>
</organism>
<name>A0ABV4EUQ5_BRAEL</name>
<dbReference type="PANTHER" id="PTHR28620">
    <property type="entry name" value="CENTROMERE PROTEIN V"/>
    <property type="match status" value="1"/>
</dbReference>
<evidence type="ECO:0000256" key="3">
    <source>
        <dbReference type="ARBA" id="ARBA00022833"/>
    </source>
</evidence>
<evidence type="ECO:0000256" key="1">
    <source>
        <dbReference type="ARBA" id="ARBA00005495"/>
    </source>
</evidence>
<dbReference type="Proteomes" id="UP001565471">
    <property type="component" value="Unassembled WGS sequence"/>
</dbReference>
<dbReference type="InterPro" id="IPR006913">
    <property type="entry name" value="CENP-V/GFA"/>
</dbReference>
<dbReference type="PANTHER" id="PTHR28620:SF1">
    <property type="entry name" value="CENP-V_GFA DOMAIN-CONTAINING PROTEIN"/>
    <property type="match status" value="1"/>
</dbReference>
<dbReference type="InterPro" id="IPR052355">
    <property type="entry name" value="CENP-V-like"/>
</dbReference>
<keyword evidence="6" id="KW-1185">Reference proteome</keyword>
<dbReference type="Gene3D" id="2.170.150.70">
    <property type="match status" value="1"/>
</dbReference>
<sequence length="509" mass="57876">MCRLRMSGEASLAWRTPIFSMSQQMMDGAFGHSRDWIARGGKSNARGWWLQSTDMFLSTRSCTGLIPDGPAWDRKDGWEQFACMTNATANPSDQVGGLRKCSSNIILSTVRIQMRPSQASQVQLDRPSQIVCEYLTEQARNLFGLHPFAAEMSKRQVASLLPEYLAMSQAFPYLQAGSQKDLIFDAMRRNRDLPRDVELTSVVANFICWDETGGYGRVLRGGKTALPDILATEDFHSNLLRKDASRLLGRTIQPNYSATTKRYLHSLYAGLSAKDPVVRCAYMVAFELHAAEMIQSLWTTLVKTFDAQSDDLEYFRTHVGGVDPAEKYHGEMTTRLIREVVPADGNRRFLDEFDRAYRLSLQWCRDLLQTVSIEEDGLAEIEHHGGCHCGAVKFYVRAPRELSAVRCNCSICQMSGFLHLLVSGDKLRIECGEEFLNTYQFNKNIARHTFCRICGVKPFYRPRSNPTGFSVNIRCLDKRTIENITIEEFDGEHWEEAFRPTREDWEATS</sequence>
<accession>A0ABV4EUQ5</accession>